<evidence type="ECO:0000313" key="2">
    <source>
        <dbReference type="EMBL" id="ETN73051.1"/>
    </source>
</evidence>
<dbReference type="STRING" id="51031.W2SW49"/>
<accession>W2SW49</accession>
<protein>
    <submittedName>
        <fullName evidence="2">Uncharacterized protein</fullName>
    </submittedName>
</protein>
<organism evidence="2 3">
    <name type="scientific">Necator americanus</name>
    <name type="common">Human hookworm</name>
    <dbReference type="NCBI Taxonomy" id="51031"/>
    <lineage>
        <taxon>Eukaryota</taxon>
        <taxon>Metazoa</taxon>
        <taxon>Ecdysozoa</taxon>
        <taxon>Nematoda</taxon>
        <taxon>Chromadorea</taxon>
        <taxon>Rhabditida</taxon>
        <taxon>Rhabditina</taxon>
        <taxon>Rhabditomorpha</taxon>
        <taxon>Strongyloidea</taxon>
        <taxon>Ancylostomatidae</taxon>
        <taxon>Bunostominae</taxon>
        <taxon>Necator</taxon>
    </lineage>
</organism>
<feature type="compositionally biased region" description="Basic and acidic residues" evidence="1">
    <location>
        <begin position="1"/>
        <end position="14"/>
    </location>
</feature>
<feature type="compositionally biased region" description="Acidic residues" evidence="1">
    <location>
        <begin position="41"/>
        <end position="50"/>
    </location>
</feature>
<reference evidence="3" key="1">
    <citation type="journal article" date="2014" name="Nat. Genet.">
        <title>Genome of the human hookworm Necator americanus.</title>
        <authorList>
            <person name="Tang Y.T."/>
            <person name="Gao X."/>
            <person name="Rosa B.A."/>
            <person name="Abubucker S."/>
            <person name="Hallsworth-Pepin K."/>
            <person name="Martin J."/>
            <person name="Tyagi R."/>
            <person name="Heizer E."/>
            <person name="Zhang X."/>
            <person name="Bhonagiri-Palsikar V."/>
            <person name="Minx P."/>
            <person name="Warren W.C."/>
            <person name="Wang Q."/>
            <person name="Zhan B."/>
            <person name="Hotez P.J."/>
            <person name="Sternberg P.W."/>
            <person name="Dougall A."/>
            <person name="Gaze S.T."/>
            <person name="Mulvenna J."/>
            <person name="Sotillo J."/>
            <person name="Ranganathan S."/>
            <person name="Rabelo E.M."/>
            <person name="Wilson R.K."/>
            <person name="Felgner P.L."/>
            <person name="Bethony J."/>
            <person name="Hawdon J.M."/>
            <person name="Gasser R.B."/>
            <person name="Loukas A."/>
            <person name="Mitreva M."/>
        </authorList>
    </citation>
    <scope>NUCLEOTIDE SEQUENCE [LARGE SCALE GENOMIC DNA]</scope>
</reference>
<gene>
    <name evidence="2" type="ORF">NECAME_04359</name>
</gene>
<evidence type="ECO:0000313" key="3">
    <source>
        <dbReference type="Proteomes" id="UP000053676"/>
    </source>
</evidence>
<name>W2SW49_NECAM</name>
<sequence length="150" mass="16869">NQPDFGTRDERERSLPPSAKRQRLTETRPESQGGSVHSGEIEMDDVEEEEGNSKHGVGDRKVPPLRISLPIAPSDEDIHSEHSVHQHTAGHIGGARKAPRGRHGKRHNDADEAQRMTRSTSNWKGAGRYGCLDQEKERPSQCRYCNSSWR</sequence>
<dbReference type="KEGG" id="nai:NECAME_04359"/>
<feature type="compositionally biased region" description="Basic residues" evidence="1">
    <location>
        <begin position="97"/>
        <end position="106"/>
    </location>
</feature>
<dbReference type="OrthoDB" id="5824084at2759"/>
<feature type="region of interest" description="Disordered" evidence="1">
    <location>
        <begin position="1"/>
        <end position="150"/>
    </location>
</feature>
<dbReference type="AlphaFoldDB" id="W2SW49"/>
<proteinExistence type="predicted"/>
<dbReference type="EMBL" id="KI662023">
    <property type="protein sequence ID" value="ETN73051.1"/>
    <property type="molecule type" value="Genomic_DNA"/>
</dbReference>
<feature type="compositionally biased region" description="Basic and acidic residues" evidence="1">
    <location>
        <begin position="51"/>
        <end position="62"/>
    </location>
</feature>
<evidence type="ECO:0000256" key="1">
    <source>
        <dbReference type="SAM" id="MobiDB-lite"/>
    </source>
</evidence>
<feature type="non-terminal residue" evidence="2">
    <location>
        <position position="1"/>
    </location>
</feature>
<dbReference type="Proteomes" id="UP000053676">
    <property type="component" value="Unassembled WGS sequence"/>
</dbReference>
<keyword evidence="3" id="KW-1185">Reference proteome</keyword>